<reference evidence="2 3" key="1">
    <citation type="submission" date="2023-08" db="EMBL/GenBank/DDBJ databases">
        <title>Black Yeasts Isolated from many extreme environments.</title>
        <authorList>
            <person name="Coleine C."/>
            <person name="Stajich J.E."/>
            <person name="Selbmann L."/>
        </authorList>
    </citation>
    <scope>NUCLEOTIDE SEQUENCE [LARGE SCALE GENOMIC DNA]</scope>
    <source>
        <strain evidence="2 3">CCFEE 5792</strain>
    </source>
</reference>
<feature type="region of interest" description="Disordered" evidence="1">
    <location>
        <begin position="21"/>
        <end position="61"/>
    </location>
</feature>
<proteinExistence type="predicted"/>
<organism evidence="2 3">
    <name type="scientific">Exophiala bonariae</name>
    <dbReference type="NCBI Taxonomy" id="1690606"/>
    <lineage>
        <taxon>Eukaryota</taxon>
        <taxon>Fungi</taxon>
        <taxon>Dikarya</taxon>
        <taxon>Ascomycota</taxon>
        <taxon>Pezizomycotina</taxon>
        <taxon>Eurotiomycetes</taxon>
        <taxon>Chaetothyriomycetidae</taxon>
        <taxon>Chaetothyriales</taxon>
        <taxon>Herpotrichiellaceae</taxon>
        <taxon>Exophiala</taxon>
    </lineage>
</organism>
<name>A0AAV9NVA6_9EURO</name>
<dbReference type="AlphaFoldDB" id="A0AAV9NVA6"/>
<gene>
    <name evidence="2" type="ORF">LTR84_000882</name>
</gene>
<evidence type="ECO:0000313" key="2">
    <source>
        <dbReference type="EMBL" id="KAK5065047.1"/>
    </source>
</evidence>
<dbReference type="RefSeq" id="XP_064712371.1">
    <property type="nucleotide sequence ID" value="XM_064844511.1"/>
</dbReference>
<evidence type="ECO:0000256" key="1">
    <source>
        <dbReference type="SAM" id="MobiDB-lite"/>
    </source>
</evidence>
<dbReference type="EMBL" id="JAVRRD010000001">
    <property type="protein sequence ID" value="KAK5065047.1"/>
    <property type="molecule type" value="Genomic_DNA"/>
</dbReference>
<comment type="caution">
    <text evidence="2">The sequence shown here is derived from an EMBL/GenBank/DDBJ whole genome shotgun (WGS) entry which is preliminary data.</text>
</comment>
<dbReference type="GeneID" id="89969104"/>
<protein>
    <submittedName>
        <fullName evidence="2">Uncharacterized protein</fullName>
    </submittedName>
</protein>
<dbReference type="Proteomes" id="UP001358417">
    <property type="component" value="Unassembled WGS sequence"/>
</dbReference>
<sequence>MSALSTATILLSKEEKEKVAKANKAAKHKEFRAQQSDAKKRVLTRLGADNEPNKADETDDTKGLKEWKKIEAFMDQLEAKIAALQARLATYEAPMW</sequence>
<feature type="compositionally biased region" description="Basic and acidic residues" evidence="1">
    <location>
        <begin position="51"/>
        <end position="61"/>
    </location>
</feature>
<evidence type="ECO:0000313" key="3">
    <source>
        <dbReference type="Proteomes" id="UP001358417"/>
    </source>
</evidence>
<accession>A0AAV9NVA6</accession>
<keyword evidence="3" id="KW-1185">Reference proteome</keyword>